<evidence type="ECO:0000313" key="2">
    <source>
        <dbReference type="EMBL" id="KRW98334.1"/>
    </source>
</evidence>
<keyword evidence="3" id="KW-1185">Reference proteome</keyword>
<accession>A0A0V0Q804</accession>
<dbReference type="InterPro" id="IPR016181">
    <property type="entry name" value="Acyl_CoA_acyltransferase"/>
</dbReference>
<comment type="caution">
    <text evidence="2">The sequence shown here is derived from an EMBL/GenBank/DDBJ whole genome shotgun (WGS) entry which is preliminary data.</text>
</comment>
<name>A0A0V0Q804_PSEPJ</name>
<dbReference type="Pfam" id="PF00583">
    <property type="entry name" value="Acetyltransf_1"/>
    <property type="match status" value="1"/>
</dbReference>
<protein>
    <submittedName>
        <fullName evidence="2">Acyl-CoA N-acyltransferase</fullName>
    </submittedName>
</protein>
<keyword evidence="2" id="KW-0012">Acyltransferase</keyword>
<gene>
    <name evidence="2" type="ORF">PPERSA_02111</name>
</gene>
<keyword evidence="2" id="KW-0808">Transferase</keyword>
<evidence type="ECO:0000259" key="1">
    <source>
        <dbReference type="PROSITE" id="PS51186"/>
    </source>
</evidence>
<sequence length="326" mass="38802">MQDYKPILARATLENSKIITEFQYIMAKQTEGKELNQQEVLKAVDYLAKNPDYGFFLMAYDQEQQEKKQEIGSLLITYAHEVFQNQPVWWFQSVYVDEKFRGKGVFKQMFQDVEKQVSHLQYPLKLYVETENERAMKVYQKMGMYDANEVYLEDDFYFEDKIKFKENQTLHFKTLDYKNQEEINELLTQNGEFVSQFGQICVDQDKLKQSIEHLSKQPGQGSIIQIKNQEQKLIGSVGIFYEFSDWRNGIMVYISDVRLNQKHFDSEEKLIDFYNGLFYWCKNINKFNDDLPLTCLRVVIDEKQAACNLIKKTGMIEAHYRVYMKK</sequence>
<feature type="domain" description="N-acetyltransferase" evidence="1">
    <location>
        <begin position="14"/>
        <end position="163"/>
    </location>
</feature>
<dbReference type="PROSITE" id="PS51186">
    <property type="entry name" value="GNAT"/>
    <property type="match status" value="1"/>
</dbReference>
<dbReference type="InterPro" id="IPR000182">
    <property type="entry name" value="GNAT_dom"/>
</dbReference>
<evidence type="ECO:0000313" key="3">
    <source>
        <dbReference type="Proteomes" id="UP000054937"/>
    </source>
</evidence>
<dbReference type="CDD" id="cd04301">
    <property type="entry name" value="NAT_SF"/>
    <property type="match status" value="1"/>
</dbReference>
<reference evidence="2 3" key="1">
    <citation type="journal article" date="2015" name="Sci. Rep.">
        <title>Genome of the facultative scuticociliatosis pathogen Pseudocohnilembus persalinus provides insight into its virulence through horizontal gene transfer.</title>
        <authorList>
            <person name="Xiong J."/>
            <person name="Wang G."/>
            <person name="Cheng J."/>
            <person name="Tian M."/>
            <person name="Pan X."/>
            <person name="Warren A."/>
            <person name="Jiang C."/>
            <person name="Yuan D."/>
            <person name="Miao W."/>
        </authorList>
    </citation>
    <scope>NUCLEOTIDE SEQUENCE [LARGE SCALE GENOMIC DNA]</scope>
    <source>
        <strain evidence="2">36N120E</strain>
    </source>
</reference>
<organism evidence="2 3">
    <name type="scientific">Pseudocohnilembus persalinus</name>
    <name type="common">Ciliate</name>
    <dbReference type="NCBI Taxonomy" id="266149"/>
    <lineage>
        <taxon>Eukaryota</taxon>
        <taxon>Sar</taxon>
        <taxon>Alveolata</taxon>
        <taxon>Ciliophora</taxon>
        <taxon>Intramacronucleata</taxon>
        <taxon>Oligohymenophorea</taxon>
        <taxon>Scuticociliatia</taxon>
        <taxon>Philasterida</taxon>
        <taxon>Pseudocohnilembidae</taxon>
        <taxon>Pseudocohnilembus</taxon>
    </lineage>
</organism>
<proteinExistence type="predicted"/>
<dbReference type="InParanoid" id="A0A0V0Q804"/>
<dbReference type="Gene3D" id="3.40.630.30">
    <property type="match status" value="2"/>
</dbReference>
<dbReference type="Proteomes" id="UP000054937">
    <property type="component" value="Unassembled WGS sequence"/>
</dbReference>
<dbReference type="AlphaFoldDB" id="A0A0V0Q804"/>
<dbReference type="SUPFAM" id="SSF55729">
    <property type="entry name" value="Acyl-CoA N-acyltransferases (Nat)"/>
    <property type="match status" value="1"/>
</dbReference>
<dbReference type="OMA" id="LKESHYY"/>
<dbReference type="OrthoDB" id="291979at2759"/>
<dbReference type="GO" id="GO:0016747">
    <property type="term" value="F:acyltransferase activity, transferring groups other than amino-acyl groups"/>
    <property type="evidence" value="ECO:0007669"/>
    <property type="project" value="InterPro"/>
</dbReference>
<dbReference type="EMBL" id="LDAU01000254">
    <property type="protein sequence ID" value="KRW98334.1"/>
    <property type="molecule type" value="Genomic_DNA"/>
</dbReference>